<keyword evidence="1" id="KW-0862">Zinc</keyword>
<gene>
    <name evidence="3" type="ORF">QE152_g22497</name>
</gene>
<evidence type="ECO:0000256" key="1">
    <source>
        <dbReference type="PROSITE-ProRule" id="PRU00047"/>
    </source>
</evidence>
<dbReference type="EMBL" id="JASPKY010000217">
    <property type="protein sequence ID" value="KAK9719719.1"/>
    <property type="molecule type" value="Genomic_DNA"/>
</dbReference>
<feature type="domain" description="CCHC-type" evidence="2">
    <location>
        <begin position="107"/>
        <end position="121"/>
    </location>
</feature>
<dbReference type="PROSITE" id="PS50158">
    <property type="entry name" value="ZF_CCHC"/>
    <property type="match status" value="2"/>
</dbReference>
<comment type="caution">
    <text evidence="3">The sequence shown here is derived from an EMBL/GenBank/DDBJ whole genome shotgun (WGS) entry which is preliminary data.</text>
</comment>
<keyword evidence="4" id="KW-1185">Reference proteome</keyword>
<dbReference type="GO" id="GO:0008270">
    <property type="term" value="F:zinc ion binding"/>
    <property type="evidence" value="ECO:0007669"/>
    <property type="project" value="UniProtKB-KW"/>
</dbReference>
<keyword evidence="1" id="KW-0863">Zinc-finger</keyword>
<feature type="domain" description="CCHC-type" evidence="2">
    <location>
        <begin position="131"/>
        <end position="146"/>
    </location>
</feature>
<evidence type="ECO:0000259" key="2">
    <source>
        <dbReference type="PROSITE" id="PS50158"/>
    </source>
</evidence>
<dbReference type="AlphaFoldDB" id="A0AAW1KKU2"/>
<sequence>MASTLEKEIRSKIDDVKVSTRTTATTTIYILGLDPTTKDDEIKRALVTETKLAATDINIIALRKGKYEDQTAIVEIPKSQAMALVKLKRIRIGWGECGIRERINVVRCFKCLEHGHKTRECTAQVDRSDECIKCGEKGHKSRGCQNRVRCVKCAVDGHRADQIKCPHFKKIVEELRRQRIELGGTNSRQGKKDHAP</sequence>
<keyword evidence="1" id="KW-0479">Metal-binding</keyword>
<dbReference type="InterPro" id="IPR001878">
    <property type="entry name" value="Znf_CCHC"/>
</dbReference>
<dbReference type="SMART" id="SM00343">
    <property type="entry name" value="ZnF_C2HC"/>
    <property type="match status" value="3"/>
</dbReference>
<dbReference type="Gene3D" id="4.10.60.10">
    <property type="entry name" value="Zinc finger, CCHC-type"/>
    <property type="match status" value="1"/>
</dbReference>
<dbReference type="Proteomes" id="UP001458880">
    <property type="component" value="Unassembled WGS sequence"/>
</dbReference>
<dbReference type="SUPFAM" id="SSF57756">
    <property type="entry name" value="Retrovirus zinc finger-like domains"/>
    <property type="match status" value="1"/>
</dbReference>
<evidence type="ECO:0000313" key="3">
    <source>
        <dbReference type="EMBL" id="KAK9719719.1"/>
    </source>
</evidence>
<dbReference type="InterPro" id="IPR036875">
    <property type="entry name" value="Znf_CCHC_sf"/>
</dbReference>
<proteinExistence type="predicted"/>
<organism evidence="3 4">
    <name type="scientific">Popillia japonica</name>
    <name type="common">Japanese beetle</name>
    <dbReference type="NCBI Taxonomy" id="7064"/>
    <lineage>
        <taxon>Eukaryota</taxon>
        <taxon>Metazoa</taxon>
        <taxon>Ecdysozoa</taxon>
        <taxon>Arthropoda</taxon>
        <taxon>Hexapoda</taxon>
        <taxon>Insecta</taxon>
        <taxon>Pterygota</taxon>
        <taxon>Neoptera</taxon>
        <taxon>Endopterygota</taxon>
        <taxon>Coleoptera</taxon>
        <taxon>Polyphaga</taxon>
        <taxon>Scarabaeiformia</taxon>
        <taxon>Scarabaeidae</taxon>
        <taxon>Rutelinae</taxon>
        <taxon>Popillia</taxon>
    </lineage>
</organism>
<reference evidence="3 4" key="1">
    <citation type="journal article" date="2024" name="BMC Genomics">
        <title>De novo assembly and annotation of Popillia japonica's genome with initial clues to its potential as an invasive pest.</title>
        <authorList>
            <person name="Cucini C."/>
            <person name="Boschi S."/>
            <person name="Funari R."/>
            <person name="Cardaioli E."/>
            <person name="Iannotti N."/>
            <person name="Marturano G."/>
            <person name="Paoli F."/>
            <person name="Bruttini M."/>
            <person name="Carapelli A."/>
            <person name="Frati F."/>
            <person name="Nardi F."/>
        </authorList>
    </citation>
    <scope>NUCLEOTIDE SEQUENCE [LARGE SCALE GENOMIC DNA]</scope>
    <source>
        <strain evidence="3">DMR45628</strain>
    </source>
</reference>
<evidence type="ECO:0000313" key="4">
    <source>
        <dbReference type="Proteomes" id="UP001458880"/>
    </source>
</evidence>
<dbReference type="GO" id="GO:0003676">
    <property type="term" value="F:nucleic acid binding"/>
    <property type="evidence" value="ECO:0007669"/>
    <property type="project" value="InterPro"/>
</dbReference>
<accession>A0AAW1KKU2</accession>
<protein>
    <recommendedName>
        <fullName evidence="2">CCHC-type domain-containing protein</fullName>
    </recommendedName>
</protein>
<name>A0AAW1KKU2_POPJA</name>